<name>A0A495DNS9_9PROT</name>
<evidence type="ECO:0000256" key="2">
    <source>
        <dbReference type="ARBA" id="ARBA00007362"/>
    </source>
</evidence>
<feature type="transmembrane region" description="Helical" evidence="6">
    <location>
        <begin position="277"/>
        <end position="293"/>
    </location>
</feature>
<dbReference type="InterPro" id="IPR000620">
    <property type="entry name" value="EamA_dom"/>
</dbReference>
<sequence>MTPAHLPHTVGPRDWAALILLTVLWGSAFAFIKHGVETLPPGAMIFVRLGLAATILTAWAHARGHRLPPLTDRRWLWMAGLGLFGNALPFFLVSWAQQYIDSALAGILVATMPLATVGLAHVFVPGERMTLRAVLGLLVGFSGVILLLGPSALAGLGGADTLAQLAVIGAAVCYAVNAIQARLLPETRPSVSAAGMLIMATLFALPIGIWDLMRVEAVAPTAWAAAAWLAIGPTALASVVLMQVARTAGPNFLAIANYLTPIAALLTGLVIGEMIGWPAVVALAIILAGVWLARSGTSSTSPP</sequence>
<dbReference type="InterPro" id="IPR050638">
    <property type="entry name" value="AA-Vitamin_Transporters"/>
</dbReference>
<feature type="transmembrane region" description="Helical" evidence="6">
    <location>
        <begin position="131"/>
        <end position="149"/>
    </location>
</feature>
<dbReference type="PANTHER" id="PTHR32322:SF2">
    <property type="entry name" value="EAMA DOMAIN-CONTAINING PROTEIN"/>
    <property type="match status" value="1"/>
</dbReference>
<feature type="transmembrane region" description="Helical" evidence="6">
    <location>
        <begin position="74"/>
        <end position="96"/>
    </location>
</feature>
<organism evidence="8 9">
    <name type="scientific">Maricaulis maris</name>
    <dbReference type="NCBI Taxonomy" id="74318"/>
    <lineage>
        <taxon>Bacteria</taxon>
        <taxon>Pseudomonadati</taxon>
        <taxon>Pseudomonadota</taxon>
        <taxon>Alphaproteobacteria</taxon>
        <taxon>Maricaulales</taxon>
        <taxon>Maricaulaceae</taxon>
        <taxon>Maricaulis</taxon>
    </lineage>
</organism>
<keyword evidence="3 6" id="KW-0812">Transmembrane</keyword>
<evidence type="ECO:0000256" key="5">
    <source>
        <dbReference type="ARBA" id="ARBA00023136"/>
    </source>
</evidence>
<accession>A0A495DNS9</accession>
<feature type="transmembrane region" description="Helical" evidence="6">
    <location>
        <begin position="15"/>
        <end position="32"/>
    </location>
</feature>
<gene>
    <name evidence="8" type="ORF">C7435_0364</name>
</gene>
<feature type="domain" description="EamA" evidence="7">
    <location>
        <begin position="18"/>
        <end position="148"/>
    </location>
</feature>
<dbReference type="AlphaFoldDB" id="A0A495DNS9"/>
<dbReference type="EMBL" id="RBIM01000001">
    <property type="protein sequence ID" value="RKR03921.1"/>
    <property type="molecule type" value="Genomic_DNA"/>
</dbReference>
<evidence type="ECO:0000256" key="4">
    <source>
        <dbReference type="ARBA" id="ARBA00022989"/>
    </source>
</evidence>
<comment type="similarity">
    <text evidence="2">Belongs to the EamA transporter family.</text>
</comment>
<proteinExistence type="inferred from homology"/>
<dbReference type="InterPro" id="IPR037185">
    <property type="entry name" value="EmrE-like"/>
</dbReference>
<keyword evidence="4 6" id="KW-1133">Transmembrane helix</keyword>
<dbReference type="PANTHER" id="PTHR32322">
    <property type="entry name" value="INNER MEMBRANE TRANSPORTER"/>
    <property type="match status" value="1"/>
</dbReference>
<comment type="subcellular location">
    <subcellularLocation>
        <location evidence="1">Membrane</location>
        <topology evidence="1">Multi-pass membrane protein</topology>
    </subcellularLocation>
</comment>
<feature type="transmembrane region" description="Helical" evidence="6">
    <location>
        <begin position="252"/>
        <end position="271"/>
    </location>
</feature>
<protein>
    <submittedName>
        <fullName evidence="8">Drug/metabolite transporter (DMT)-like permease</fullName>
    </submittedName>
</protein>
<evidence type="ECO:0000259" key="7">
    <source>
        <dbReference type="Pfam" id="PF00892"/>
    </source>
</evidence>
<dbReference type="Pfam" id="PF00892">
    <property type="entry name" value="EamA"/>
    <property type="match status" value="2"/>
</dbReference>
<feature type="transmembrane region" description="Helical" evidence="6">
    <location>
        <begin position="102"/>
        <end position="124"/>
    </location>
</feature>
<evidence type="ECO:0000256" key="3">
    <source>
        <dbReference type="ARBA" id="ARBA00022692"/>
    </source>
</evidence>
<evidence type="ECO:0000313" key="9">
    <source>
        <dbReference type="Proteomes" id="UP000273675"/>
    </source>
</evidence>
<dbReference type="GO" id="GO:0016020">
    <property type="term" value="C:membrane"/>
    <property type="evidence" value="ECO:0007669"/>
    <property type="project" value="UniProtKB-SubCell"/>
</dbReference>
<keyword evidence="5 6" id="KW-0472">Membrane</keyword>
<comment type="caution">
    <text evidence="8">The sequence shown here is derived from an EMBL/GenBank/DDBJ whole genome shotgun (WGS) entry which is preliminary data.</text>
</comment>
<dbReference type="SUPFAM" id="SSF103481">
    <property type="entry name" value="Multidrug resistance efflux transporter EmrE"/>
    <property type="match status" value="2"/>
</dbReference>
<evidence type="ECO:0000256" key="1">
    <source>
        <dbReference type="ARBA" id="ARBA00004141"/>
    </source>
</evidence>
<feature type="transmembrane region" description="Helical" evidence="6">
    <location>
        <begin position="191"/>
        <end position="210"/>
    </location>
</feature>
<feature type="transmembrane region" description="Helical" evidence="6">
    <location>
        <begin position="44"/>
        <end position="62"/>
    </location>
</feature>
<dbReference type="Proteomes" id="UP000273675">
    <property type="component" value="Unassembled WGS sequence"/>
</dbReference>
<reference evidence="8 9" key="1">
    <citation type="submission" date="2018-10" db="EMBL/GenBank/DDBJ databases">
        <title>Genomic Encyclopedia of Type Strains, Phase IV (KMG-IV): sequencing the most valuable type-strain genomes for metagenomic binning, comparative biology and taxonomic classification.</title>
        <authorList>
            <person name="Goeker M."/>
        </authorList>
    </citation>
    <scope>NUCLEOTIDE SEQUENCE [LARGE SCALE GENOMIC DNA]</scope>
    <source>
        <strain evidence="8 9">DSM 4734</strain>
    </source>
</reference>
<evidence type="ECO:0000256" key="6">
    <source>
        <dbReference type="SAM" id="Phobius"/>
    </source>
</evidence>
<feature type="transmembrane region" description="Helical" evidence="6">
    <location>
        <begin position="222"/>
        <end position="245"/>
    </location>
</feature>
<evidence type="ECO:0000313" key="8">
    <source>
        <dbReference type="EMBL" id="RKR03921.1"/>
    </source>
</evidence>
<feature type="domain" description="EamA" evidence="7">
    <location>
        <begin position="163"/>
        <end position="293"/>
    </location>
</feature>
<dbReference type="RefSeq" id="WP_233350651.1">
    <property type="nucleotide sequence ID" value="NZ_RBIM01000001.1"/>
</dbReference>